<dbReference type="Proteomes" id="UP000616769">
    <property type="component" value="Unassembled WGS sequence"/>
</dbReference>
<dbReference type="AlphaFoldDB" id="A0A132AGL6"/>
<gene>
    <name evidence="3" type="ORF">QR98_0086820</name>
</gene>
<feature type="compositionally biased region" description="Polar residues" evidence="1">
    <location>
        <begin position="37"/>
        <end position="47"/>
    </location>
</feature>
<organism evidence="3 4">
    <name type="scientific">Sarcoptes scabiei</name>
    <name type="common">Itch mite</name>
    <name type="synonym">Acarus scabiei</name>
    <dbReference type="NCBI Taxonomy" id="52283"/>
    <lineage>
        <taxon>Eukaryota</taxon>
        <taxon>Metazoa</taxon>
        <taxon>Ecdysozoa</taxon>
        <taxon>Arthropoda</taxon>
        <taxon>Chelicerata</taxon>
        <taxon>Arachnida</taxon>
        <taxon>Acari</taxon>
        <taxon>Acariformes</taxon>
        <taxon>Sarcoptiformes</taxon>
        <taxon>Astigmata</taxon>
        <taxon>Psoroptidia</taxon>
        <taxon>Sarcoptoidea</taxon>
        <taxon>Sarcoptidae</taxon>
        <taxon>Sarcoptinae</taxon>
        <taxon>Sarcoptes</taxon>
    </lineage>
</organism>
<name>A0A132AGL6_SARSC</name>
<evidence type="ECO:0000256" key="2">
    <source>
        <dbReference type="SAM" id="SignalP"/>
    </source>
</evidence>
<dbReference type="OrthoDB" id="6510973at2759"/>
<feature type="compositionally biased region" description="Polar residues" evidence="1">
    <location>
        <begin position="54"/>
        <end position="75"/>
    </location>
</feature>
<protein>
    <recommendedName>
        <fullName evidence="5">MAM domain-containing protein</fullName>
    </recommendedName>
</protein>
<reference evidence="3 4" key="1">
    <citation type="journal article" date="2015" name="Parasit. Vectors">
        <title>Draft genome of the scabies mite.</title>
        <authorList>
            <person name="Rider S.D.Jr."/>
            <person name="Morgan M.S."/>
            <person name="Arlian L.G."/>
        </authorList>
    </citation>
    <scope>NUCLEOTIDE SEQUENCE [LARGE SCALE GENOMIC DNA]</scope>
    <source>
        <strain evidence="3">Arlian Lab</strain>
    </source>
</reference>
<evidence type="ECO:0008006" key="5">
    <source>
        <dbReference type="Google" id="ProtNLM"/>
    </source>
</evidence>
<feature type="compositionally biased region" description="Basic and acidic residues" evidence="1">
    <location>
        <begin position="92"/>
        <end position="105"/>
    </location>
</feature>
<feature type="region of interest" description="Disordered" evidence="1">
    <location>
        <begin position="211"/>
        <end position="291"/>
    </location>
</feature>
<accession>A0A132AGL6</accession>
<feature type="region of interest" description="Disordered" evidence="1">
    <location>
        <begin position="37"/>
        <end position="129"/>
    </location>
</feature>
<feature type="signal peptide" evidence="2">
    <location>
        <begin position="1"/>
        <end position="22"/>
    </location>
</feature>
<feature type="chain" id="PRO_5007287677" description="MAM domain-containing protein" evidence="2">
    <location>
        <begin position="23"/>
        <end position="504"/>
    </location>
</feature>
<dbReference type="EMBL" id="JXLN01014558">
    <property type="protein sequence ID" value="KPM10132.1"/>
    <property type="molecule type" value="Genomic_DNA"/>
</dbReference>
<proteinExistence type="predicted"/>
<feature type="region of interest" description="Disordered" evidence="1">
    <location>
        <begin position="161"/>
        <end position="183"/>
    </location>
</feature>
<evidence type="ECO:0000313" key="4">
    <source>
        <dbReference type="Proteomes" id="UP000616769"/>
    </source>
</evidence>
<evidence type="ECO:0000313" key="3">
    <source>
        <dbReference type="EMBL" id="KPM10132.1"/>
    </source>
</evidence>
<dbReference type="VEuPathDB" id="VectorBase:SSCA000429"/>
<sequence>MISFKTILLYSLVLFSIFSIKADEQLSHFIRVENGPSTDIISGSISSEPKPGETSFQRSSQTFVPEPSPGQTSFERSQEETIPLPGQTELDVSSKDSDDIPRPGESRFQGPEINPDDVPQPDQTQFSDGSDLIRIRLGESSNNLRPIEPRNEAFTRQIQSSISNYDPPPKPGQTEFRYYSDGRGSESISVGRYQDLMNHPSIIQRDLRYQSQPDSDNLPRPNQPDFSVPTITVDEDGNPIYNHRDPRFRDLPQSTEDQNQPPQPNRIELQPNFPSGDFEVRTDGLLGPNQPAARYRDLPQSYRENSRIPEPGQIDFYDSSRMYWDCDMERDDMCHLENRINFVPFVKDRFWNSSALVLDIGEAARIRNNLVQLNPVKSYNAGRLSTTDYLPAQNQQTACLHFSYAWSGEEDKRMHLLQRGRDDKCLYSAHWNPNETNEWNDLELELDLARNGDSTFLIEFSFDMPRSDYYDYKRLGKIAIRNFQIGYGRCRNNRAIDCDLPIRR</sequence>
<comment type="caution">
    <text evidence="3">The sequence shown here is derived from an EMBL/GenBank/DDBJ whole genome shotgun (WGS) entry which is preliminary data.</text>
</comment>
<keyword evidence="2" id="KW-0732">Signal</keyword>
<evidence type="ECO:0000256" key="1">
    <source>
        <dbReference type="SAM" id="MobiDB-lite"/>
    </source>
</evidence>